<dbReference type="SUPFAM" id="SSF56112">
    <property type="entry name" value="Protein kinase-like (PK-like)"/>
    <property type="match status" value="1"/>
</dbReference>
<keyword evidence="2" id="KW-0808">Transferase</keyword>
<keyword evidence="3" id="KW-1185">Reference proteome</keyword>
<sequence>MTDRVGWDDLPNSLRDEVTARTGAVLSTETIADGLNCRLAATIGTRRHGGLFLKGVPDGDTEEAAALQLEASLGQAVGGVGPTLRYDVHAAGWRVLVFDRIDGRHAALGSGSGDLDAVHEVLGRMRHLRVPAGVVVPQLAERYAGHLGPGDAELLAGDTLLHTDTHPHNILVESATGRAYVVDWAMPATGPAWVDAAYTAVRLMECDQPPGAALAWLATVPAWRTADPDAVRAFVGAVCRDWTATIGERDAESSNRRYRRLIGR</sequence>
<reference evidence="2 3" key="1">
    <citation type="submission" date="2019-07" db="EMBL/GenBank/DDBJ databases">
        <authorList>
            <person name="Zhu P."/>
        </authorList>
    </citation>
    <scope>NUCLEOTIDE SEQUENCE [LARGE SCALE GENOMIC DNA]</scope>
    <source>
        <strain evidence="2 3">SSL-25</strain>
    </source>
</reference>
<dbReference type="RefSeq" id="WP_146482082.1">
    <property type="nucleotide sequence ID" value="NZ_CP042266.1"/>
</dbReference>
<name>A0A5B8JA95_9ACTN</name>
<feature type="domain" description="Aminoglycoside phosphotransferase" evidence="1">
    <location>
        <begin position="158"/>
        <end position="219"/>
    </location>
</feature>
<organism evidence="2 3">
    <name type="scientific">Streptomyces qinzhouensis</name>
    <dbReference type="NCBI Taxonomy" id="2599401"/>
    <lineage>
        <taxon>Bacteria</taxon>
        <taxon>Bacillati</taxon>
        <taxon>Actinomycetota</taxon>
        <taxon>Actinomycetes</taxon>
        <taxon>Kitasatosporales</taxon>
        <taxon>Streptomycetaceae</taxon>
        <taxon>Streptomyces</taxon>
    </lineage>
</organism>
<accession>A0A5B8JA95</accession>
<dbReference type="InterPro" id="IPR011009">
    <property type="entry name" value="Kinase-like_dom_sf"/>
</dbReference>
<dbReference type="AlphaFoldDB" id="A0A5B8JA95"/>
<evidence type="ECO:0000313" key="2">
    <source>
        <dbReference type="EMBL" id="QDY78765.1"/>
    </source>
</evidence>
<protein>
    <submittedName>
        <fullName evidence="2">Phosphotransferase</fullName>
    </submittedName>
</protein>
<dbReference type="EMBL" id="CP042266">
    <property type="protein sequence ID" value="QDY78765.1"/>
    <property type="molecule type" value="Genomic_DNA"/>
</dbReference>
<proteinExistence type="predicted"/>
<dbReference type="InterPro" id="IPR002575">
    <property type="entry name" value="Aminoglycoside_PTrfase"/>
</dbReference>
<dbReference type="GO" id="GO:0016740">
    <property type="term" value="F:transferase activity"/>
    <property type="evidence" value="ECO:0007669"/>
    <property type="project" value="UniProtKB-KW"/>
</dbReference>
<evidence type="ECO:0000313" key="3">
    <source>
        <dbReference type="Proteomes" id="UP000320580"/>
    </source>
</evidence>
<evidence type="ECO:0000259" key="1">
    <source>
        <dbReference type="Pfam" id="PF01636"/>
    </source>
</evidence>
<dbReference type="KEGG" id="sqz:FQU76_22150"/>
<dbReference type="Pfam" id="PF01636">
    <property type="entry name" value="APH"/>
    <property type="match status" value="1"/>
</dbReference>
<dbReference type="Proteomes" id="UP000320580">
    <property type="component" value="Chromosome"/>
</dbReference>
<dbReference type="Gene3D" id="3.90.1200.10">
    <property type="match status" value="1"/>
</dbReference>
<dbReference type="OrthoDB" id="2570531at2"/>
<gene>
    <name evidence="2" type="ORF">FQU76_22150</name>
</gene>